<organism evidence="1 2">
    <name type="scientific">Granulicella cerasi</name>
    <dbReference type="NCBI Taxonomy" id="741063"/>
    <lineage>
        <taxon>Bacteria</taxon>
        <taxon>Pseudomonadati</taxon>
        <taxon>Acidobacteriota</taxon>
        <taxon>Terriglobia</taxon>
        <taxon>Terriglobales</taxon>
        <taxon>Acidobacteriaceae</taxon>
        <taxon>Granulicella</taxon>
    </lineage>
</organism>
<dbReference type="RefSeq" id="WP_263372108.1">
    <property type="nucleotide sequence ID" value="NZ_JAGSYD010000004.1"/>
</dbReference>
<protein>
    <submittedName>
        <fullName evidence="1">Uncharacterized protein</fullName>
    </submittedName>
</protein>
<comment type="caution">
    <text evidence="1">The sequence shown here is derived from an EMBL/GenBank/DDBJ whole genome shotgun (WGS) entry which is preliminary data.</text>
</comment>
<dbReference type="Proteomes" id="UP001596391">
    <property type="component" value="Unassembled WGS sequence"/>
</dbReference>
<evidence type="ECO:0000313" key="1">
    <source>
        <dbReference type="EMBL" id="MFC6644158.1"/>
    </source>
</evidence>
<reference evidence="2" key="1">
    <citation type="journal article" date="2019" name="Int. J. Syst. Evol. Microbiol.">
        <title>The Global Catalogue of Microorganisms (GCM) 10K type strain sequencing project: providing services to taxonomists for standard genome sequencing and annotation.</title>
        <authorList>
            <consortium name="The Broad Institute Genomics Platform"/>
            <consortium name="The Broad Institute Genome Sequencing Center for Infectious Disease"/>
            <person name="Wu L."/>
            <person name="Ma J."/>
        </authorList>
    </citation>
    <scope>NUCLEOTIDE SEQUENCE [LARGE SCALE GENOMIC DNA]</scope>
    <source>
        <strain evidence="2">CGMCC 1.16026</strain>
    </source>
</reference>
<proteinExistence type="predicted"/>
<keyword evidence="2" id="KW-1185">Reference proteome</keyword>
<gene>
    <name evidence="1" type="ORF">ACFQBQ_00835</name>
</gene>
<name>A0ABW1Z5K6_9BACT</name>
<dbReference type="EMBL" id="JBHSWI010000001">
    <property type="protein sequence ID" value="MFC6644158.1"/>
    <property type="molecule type" value="Genomic_DNA"/>
</dbReference>
<evidence type="ECO:0000313" key="2">
    <source>
        <dbReference type="Proteomes" id="UP001596391"/>
    </source>
</evidence>
<sequence>MSNVKAMNAMDRAALIAAASKGAGKKAPETDALLQDVRSLDGGNLCFFPIKEGRDAKKEQVRIHALLKNNKLAGYKVRINPNDASQIIIWKEEVAA</sequence>
<accession>A0ABW1Z5K6</accession>